<dbReference type="InterPro" id="IPR002347">
    <property type="entry name" value="SDR_fam"/>
</dbReference>
<keyword evidence="5" id="KW-1185">Reference proteome</keyword>
<proteinExistence type="inferred from homology"/>
<keyword evidence="2" id="KW-0560">Oxidoreductase</keyword>
<dbReference type="PRINTS" id="PR00080">
    <property type="entry name" value="SDRFAMILY"/>
</dbReference>
<dbReference type="Gene3D" id="3.40.50.720">
    <property type="entry name" value="NAD(P)-binding Rossmann-like Domain"/>
    <property type="match status" value="1"/>
</dbReference>
<evidence type="ECO:0000256" key="2">
    <source>
        <dbReference type="ARBA" id="ARBA00023002"/>
    </source>
</evidence>
<evidence type="ECO:0000313" key="4">
    <source>
        <dbReference type="EMBL" id="MBB5692530.1"/>
    </source>
</evidence>
<dbReference type="SUPFAM" id="SSF51735">
    <property type="entry name" value="NAD(P)-binding Rossmann-fold domains"/>
    <property type="match status" value="1"/>
</dbReference>
<comment type="caution">
    <text evidence="4">The sequence shown here is derived from an EMBL/GenBank/DDBJ whole genome shotgun (WGS) entry which is preliminary data.</text>
</comment>
<reference evidence="4 5" key="1">
    <citation type="submission" date="2020-08" db="EMBL/GenBank/DDBJ databases">
        <title>Genomic Encyclopedia of Type Strains, Phase IV (KMG-IV): sequencing the most valuable type-strain genomes for metagenomic binning, comparative biology and taxonomic classification.</title>
        <authorList>
            <person name="Goeker M."/>
        </authorList>
    </citation>
    <scope>NUCLEOTIDE SEQUENCE [LARGE SCALE GENOMIC DNA]</scope>
    <source>
        <strain evidence="4 5">DSM 25622</strain>
    </source>
</reference>
<dbReference type="PANTHER" id="PTHR44196:SF4">
    <property type="entry name" value="SHORT CHAIN DEHYDROGENASE"/>
    <property type="match status" value="1"/>
</dbReference>
<evidence type="ECO:0000256" key="3">
    <source>
        <dbReference type="RuleBase" id="RU000363"/>
    </source>
</evidence>
<gene>
    <name evidence="4" type="ORF">FHS87_000545</name>
</gene>
<accession>A0A840XZ23</accession>
<dbReference type="PANTHER" id="PTHR44196">
    <property type="entry name" value="DEHYDROGENASE/REDUCTASE SDR FAMILY MEMBER 7B"/>
    <property type="match status" value="1"/>
</dbReference>
<dbReference type="Pfam" id="PF00106">
    <property type="entry name" value="adh_short"/>
    <property type="match status" value="1"/>
</dbReference>
<sequence>MSASLQGPLSGRVALVTGASRGIGAAAAIELARLGAHCVLTARSQGGLEETDDAIRAVSKAHGGGSATLLPFDLQKDADKLDPLGPSVFERFGRLDILVHAAGVLGTLTPVAHITPRDWAEVVAVNLTAAWRLIRTLDPPLRASDAGRAVILTTGLARSPTPYWGAYGASKAGLEHLVSTWAAEVAATPLRVNLFDPGPVNTKLRAKAMPGEDPMSLAQPADVAPRIAALCLPGEARSGEVVRAA</sequence>
<dbReference type="Proteomes" id="UP000580654">
    <property type="component" value="Unassembled WGS sequence"/>
</dbReference>
<dbReference type="AlphaFoldDB" id="A0A840XZ23"/>
<dbReference type="GO" id="GO:0016020">
    <property type="term" value="C:membrane"/>
    <property type="evidence" value="ECO:0007669"/>
    <property type="project" value="TreeGrafter"/>
</dbReference>
<name>A0A840XZ23_9PROT</name>
<dbReference type="GO" id="GO:0016491">
    <property type="term" value="F:oxidoreductase activity"/>
    <property type="evidence" value="ECO:0007669"/>
    <property type="project" value="UniProtKB-KW"/>
</dbReference>
<dbReference type="PRINTS" id="PR00081">
    <property type="entry name" value="GDHRDH"/>
</dbReference>
<evidence type="ECO:0000313" key="5">
    <source>
        <dbReference type="Proteomes" id="UP000580654"/>
    </source>
</evidence>
<comment type="similarity">
    <text evidence="1 3">Belongs to the short-chain dehydrogenases/reductases (SDR) family.</text>
</comment>
<dbReference type="RefSeq" id="WP_184513604.1">
    <property type="nucleotide sequence ID" value="NZ_JACIJD010000002.1"/>
</dbReference>
<dbReference type="EMBL" id="JACIJD010000002">
    <property type="protein sequence ID" value="MBB5692530.1"/>
    <property type="molecule type" value="Genomic_DNA"/>
</dbReference>
<organism evidence="4 5">
    <name type="scientific">Muricoccus pecuniae</name>
    <dbReference type="NCBI Taxonomy" id="693023"/>
    <lineage>
        <taxon>Bacteria</taxon>
        <taxon>Pseudomonadati</taxon>
        <taxon>Pseudomonadota</taxon>
        <taxon>Alphaproteobacteria</taxon>
        <taxon>Acetobacterales</taxon>
        <taxon>Roseomonadaceae</taxon>
        <taxon>Muricoccus</taxon>
    </lineage>
</organism>
<dbReference type="InterPro" id="IPR036291">
    <property type="entry name" value="NAD(P)-bd_dom_sf"/>
</dbReference>
<evidence type="ECO:0000256" key="1">
    <source>
        <dbReference type="ARBA" id="ARBA00006484"/>
    </source>
</evidence>
<protein>
    <submittedName>
        <fullName evidence="4">NAD(P)-dependent dehydrogenase (Short-subunit alcohol dehydrogenase family)</fullName>
    </submittedName>
</protein>